<proteinExistence type="predicted"/>
<dbReference type="AlphaFoldDB" id="A0A0F9IR77"/>
<gene>
    <name evidence="1" type="ORF">LCGC14_1547910</name>
</gene>
<evidence type="ECO:0000313" key="1">
    <source>
        <dbReference type="EMBL" id="KKM59718.1"/>
    </source>
</evidence>
<comment type="caution">
    <text evidence="1">The sequence shown here is derived from an EMBL/GenBank/DDBJ whole genome shotgun (WGS) entry which is preliminary data.</text>
</comment>
<protein>
    <recommendedName>
        <fullName evidence="2">Terminase large subunit gp17-like C-terminal domain-containing protein</fullName>
    </recommendedName>
</protein>
<dbReference type="InterPro" id="IPR027417">
    <property type="entry name" value="P-loop_NTPase"/>
</dbReference>
<dbReference type="EMBL" id="LAZR01011790">
    <property type="protein sequence ID" value="KKM59718.1"/>
    <property type="molecule type" value="Genomic_DNA"/>
</dbReference>
<reference evidence="1" key="1">
    <citation type="journal article" date="2015" name="Nature">
        <title>Complex archaea that bridge the gap between prokaryotes and eukaryotes.</title>
        <authorList>
            <person name="Spang A."/>
            <person name="Saw J.H."/>
            <person name="Jorgensen S.L."/>
            <person name="Zaremba-Niedzwiedzka K."/>
            <person name="Martijn J."/>
            <person name="Lind A.E."/>
            <person name="van Eijk R."/>
            <person name="Schleper C."/>
            <person name="Guy L."/>
            <person name="Ettema T.J."/>
        </authorList>
    </citation>
    <scope>NUCLEOTIDE SEQUENCE</scope>
</reference>
<name>A0A0F9IR77_9ZZZZ</name>
<dbReference type="Gene3D" id="3.40.50.300">
    <property type="entry name" value="P-loop containing nucleotide triphosphate hydrolases"/>
    <property type="match status" value="1"/>
</dbReference>
<organism evidence="1">
    <name type="scientific">marine sediment metagenome</name>
    <dbReference type="NCBI Taxonomy" id="412755"/>
    <lineage>
        <taxon>unclassified sequences</taxon>
        <taxon>metagenomes</taxon>
        <taxon>ecological metagenomes</taxon>
    </lineage>
</organism>
<sequence>MGHELGYTKLELIHTEWIHHIWTAKRNESLQAFRGSYKTTSILIVGVIWYLLFNPNARILIAREEGKNARKTLNTIRQQYRKPILHKIYKEMYGIDFKLIKDTDTSITLPLKTSSTPEGNIEVAGLDWSVTGSHYDRIHCDDIITINDRWSNAKRERTKRFVYELSNIIEPDGITTYSGTPWHRDDAWTILPKPKKYSIYDLRLPDITPEVINERKRIITPSLFACNYELKHIADEESLFPDPQWGEWKITGTARAHLDAKYKGKHTMALTMLYKDGEKIHAYGKLWTQNIEDKYDDIVNILKLNKIGTLYLEENADKGLSATQFRNRGIPVTSYHEKMNKHVKITGYLYKFFKDILWAPQTDNEYMNQIVDYQEGQEPDDAPDSAASCLREMGFAGVDVIAEDFSVQVNPQDMYDDRY</sequence>
<evidence type="ECO:0008006" key="2">
    <source>
        <dbReference type="Google" id="ProtNLM"/>
    </source>
</evidence>
<accession>A0A0F9IR77</accession>